<evidence type="ECO:0000313" key="1">
    <source>
        <dbReference type="EMBL" id="CAH2071838.1"/>
    </source>
</evidence>
<reference evidence="1" key="1">
    <citation type="submission" date="2022-03" db="EMBL/GenBank/DDBJ databases">
        <authorList>
            <person name="Martin H S."/>
        </authorList>
    </citation>
    <scope>NUCLEOTIDE SEQUENCE</scope>
</reference>
<evidence type="ECO:0000313" key="2">
    <source>
        <dbReference type="Proteomes" id="UP000837857"/>
    </source>
</evidence>
<gene>
    <name evidence="1" type="ORF">IPOD504_LOCUS15290</name>
</gene>
<sequence length="97" mass="10789">MADKPEEAFSAREQFEDEYYTLVARARQLLSNSGAASERFLECGGGVAGSTDSIPGSLVRVVSHDGQQLHARILLDNEDQVAQFYSITYRRRLSTHP</sequence>
<accession>A0ABN8J024</accession>
<feature type="non-terminal residue" evidence="1">
    <location>
        <position position="97"/>
    </location>
</feature>
<name>A0ABN8J024_9NEOP</name>
<organism evidence="1 2">
    <name type="scientific">Iphiclides podalirius</name>
    <name type="common">scarce swallowtail</name>
    <dbReference type="NCBI Taxonomy" id="110791"/>
    <lineage>
        <taxon>Eukaryota</taxon>
        <taxon>Metazoa</taxon>
        <taxon>Ecdysozoa</taxon>
        <taxon>Arthropoda</taxon>
        <taxon>Hexapoda</taxon>
        <taxon>Insecta</taxon>
        <taxon>Pterygota</taxon>
        <taxon>Neoptera</taxon>
        <taxon>Endopterygota</taxon>
        <taxon>Lepidoptera</taxon>
        <taxon>Glossata</taxon>
        <taxon>Ditrysia</taxon>
        <taxon>Papilionoidea</taxon>
        <taxon>Papilionidae</taxon>
        <taxon>Papilioninae</taxon>
        <taxon>Iphiclides</taxon>
    </lineage>
</organism>
<dbReference type="EMBL" id="OW152818">
    <property type="protein sequence ID" value="CAH2071838.1"/>
    <property type="molecule type" value="Genomic_DNA"/>
</dbReference>
<protein>
    <submittedName>
        <fullName evidence="1">Uncharacterized protein</fullName>
    </submittedName>
</protein>
<proteinExistence type="predicted"/>
<dbReference type="Proteomes" id="UP000837857">
    <property type="component" value="Chromosome 6"/>
</dbReference>
<keyword evidence="2" id="KW-1185">Reference proteome</keyword>